<dbReference type="InterPro" id="IPR011991">
    <property type="entry name" value="ArsR-like_HTH"/>
</dbReference>
<proteinExistence type="predicted"/>
<reference evidence="2" key="1">
    <citation type="journal article" date="2023" name="Int. J. Syst. Evol. Microbiol.">
        <title>Mesoterricola silvestris gen. nov., sp. nov., Mesoterricola sediminis sp. nov., Geothrix oryzae sp. nov., Geothrix edaphica sp. nov., Geothrix rubra sp. nov., and Geothrix limicola sp. nov., six novel members of Acidobacteriota isolated from soils.</title>
        <authorList>
            <person name="Itoh H."/>
            <person name="Sugisawa Y."/>
            <person name="Mise K."/>
            <person name="Xu Z."/>
            <person name="Kuniyasu M."/>
            <person name="Ushijima N."/>
            <person name="Kawano K."/>
            <person name="Kobayashi E."/>
            <person name="Shiratori Y."/>
            <person name="Masuda Y."/>
            <person name="Senoo K."/>
        </authorList>
    </citation>
    <scope>NUCLEOTIDE SEQUENCE [LARGE SCALE GENOMIC DNA]</scope>
    <source>
        <strain evidence="2">W79</strain>
    </source>
</reference>
<protein>
    <submittedName>
        <fullName evidence="1">Uncharacterized protein</fullName>
    </submittedName>
</protein>
<name>A0AA48K8I0_9BACT</name>
<dbReference type="CDD" id="cd00090">
    <property type="entry name" value="HTH_ARSR"/>
    <property type="match status" value="1"/>
</dbReference>
<dbReference type="GO" id="GO:0006355">
    <property type="term" value="P:regulation of DNA-templated transcription"/>
    <property type="evidence" value="ECO:0007669"/>
    <property type="project" value="UniProtKB-ARBA"/>
</dbReference>
<accession>A0AA48K8I0</accession>
<dbReference type="AlphaFoldDB" id="A0AA48K8I0"/>
<organism evidence="1 2">
    <name type="scientific">Mesoterricola silvestris</name>
    <dbReference type="NCBI Taxonomy" id="2927979"/>
    <lineage>
        <taxon>Bacteria</taxon>
        <taxon>Pseudomonadati</taxon>
        <taxon>Acidobacteriota</taxon>
        <taxon>Holophagae</taxon>
        <taxon>Holophagales</taxon>
        <taxon>Holophagaceae</taxon>
        <taxon>Mesoterricola</taxon>
    </lineage>
</organism>
<evidence type="ECO:0000313" key="1">
    <source>
        <dbReference type="EMBL" id="BDU71347.1"/>
    </source>
</evidence>
<dbReference type="EMBL" id="AP027080">
    <property type="protein sequence ID" value="BDU71347.1"/>
    <property type="molecule type" value="Genomic_DNA"/>
</dbReference>
<gene>
    <name evidence="1" type="ORF">METEAL_05210</name>
</gene>
<sequence>MSPDPWSRRLRRILLDHLWGQWSALGVAGYGGADHRIIDPEALLLCSLEQARWDARLFDVILDWCGINGDLLAVPRLKALRGRHPVARQLAALAELCHASGGGNRWRPLLDPGKATSPPEPLFFTLEGVPLPQVGLPDPAFLRQGLRREAYLSRGQASPFQPWVPAALILSLRALMGSSARCEIVAWLCGGMEWTPSQLARQTGYSQKNIQDAMVDMARSGHVQVRQAGREKRYRLDEPSRRFLTAGKVLTPYPWMTVYPLVSQTLALLAKAEDMGLAGDSVHPKLHQAMDASLPALLEGGQRPEPFAWSQTEDFLALLSELLVGKEGAAAR</sequence>
<dbReference type="InterPro" id="IPR036390">
    <property type="entry name" value="WH_DNA-bd_sf"/>
</dbReference>
<dbReference type="InterPro" id="IPR036388">
    <property type="entry name" value="WH-like_DNA-bd_sf"/>
</dbReference>
<dbReference type="KEGG" id="msil:METEAL_05210"/>
<keyword evidence="2" id="KW-1185">Reference proteome</keyword>
<dbReference type="SUPFAM" id="SSF46785">
    <property type="entry name" value="Winged helix' DNA-binding domain"/>
    <property type="match status" value="1"/>
</dbReference>
<dbReference type="Proteomes" id="UP001238179">
    <property type="component" value="Chromosome"/>
</dbReference>
<evidence type="ECO:0000313" key="2">
    <source>
        <dbReference type="Proteomes" id="UP001238179"/>
    </source>
</evidence>
<dbReference type="Gene3D" id="1.10.10.10">
    <property type="entry name" value="Winged helix-like DNA-binding domain superfamily/Winged helix DNA-binding domain"/>
    <property type="match status" value="1"/>
</dbReference>
<dbReference type="RefSeq" id="WP_316414236.1">
    <property type="nucleotide sequence ID" value="NZ_AP027080.1"/>
</dbReference>